<comment type="caution">
    <text evidence="1">The sequence shown here is derived from an EMBL/GenBank/DDBJ whole genome shotgun (WGS) entry which is preliminary data.</text>
</comment>
<dbReference type="EMBL" id="JBHSOG010000060">
    <property type="protein sequence ID" value="MFC5770777.1"/>
    <property type="molecule type" value="Genomic_DNA"/>
</dbReference>
<dbReference type="Proteomes" id="UP001595974">
    <property type="component" value="Unassembled WGS sequence"/>
</dbReference>
<organism evidence="1 2">
    <name type="scientific">Thauera sinica</name>
    <dbReference type="NCBI Taxonomy" id="2665146"/>
    <lineage>
        <taxon>Bacteria</taxon>
        <taxon>Pseudomonadati</taxon>
        <taxon>Pseudomonadota</taxon>
        <taxon>Betaproteobacteria</taxon>
        <taxon>Rhodocyclales</taxon>
        <taxon>Zoogloeaceae</taxon>
        <taxon>Thauera</taxon>
    </lineage>
</organism>
<accession>A0ABW1AU12</accession>
<keyword evidence="2" id="KW-1185">Reference proteome</keyword>
<protein>
    <submittedName>
        <fullName evidence="1">DUF1636 family protein</fullName>
    </submittedName>
</protein>
<reference evidence="2" key="1">
    <citation type="journal article" date="2019" name="Int. J. Syst. Evol. Microbiol.">
        <title>The Global Catalogue of Microorganisms (GCM) 10K type strain sequencing project: providing services to taxonomists for standard genome sequencing and annotation.</title>
        <authorList>
            <consortium name="The Broad Institute Genomics Platform"/>
            <consortium name="The Broad Institute Genome Sequencing Center for Infectious Disease"/>
            <person name="Wu L."/>
            <person name="Ma J."/>
        </authorList>
    </citation>
    <scope>NUCLEOTIDE SEQUENCE [LARGE SCALE GENOMIC DNA]</scope>
    <source>
        <strain evidence="2">SHR3</strain>
    </source>
</reference>
<evidence type="ECO:0000313" key="2">
    <source>
        <dbReference type="Proteomes" id="UP001595974"/>
    </source>
</evidence>
<name>A0ABW1AU12_9RHOO</name>
<dbReference type="InterPro" id="IPR012863">
    <property type="entry name" value="DUF1636"/>
</dbReference>
<sequence length="124" mass="13434">MHATLTLCSTCGYDPAAPEAERPGERFARRIEARIAERGAPALRLERTACLMACKRHCTAALRAPGKYAYVLGDFAADDDAADALLDYVARYQASDTGVVPYKQWPEGVRGHFIARLPPPGGSL</sequence>
<dbReference type="RefSeq" id="WP_096445893.1">
    <property type="nucleotide sequence ID" value="NZ_JBHSOG010000060.1"/>
</dbReference>
<gene>
    <name evidence="1" type="ORF">ACFPTN_15465</name>
</gene>
<proteinExistence type="predicted"/>
<evidence type="ECO:0000313" key="1">
    <source>
        <dbReference type="EMBL" id="MFC5770777.1"/>
    </source>
</evidence>
<dbReference type="Pfam" id="PF07845">
    <property type="entry name" value="DUF1636"/>
    <property type="match status" value="1"/>
</dbReference>